<accession>A0AAD6SGD5</accession>
<name>A0AAD6SGD5_9AGAR</name>
<comment type="caution">
    <text evidence="1">The sequence shown here is derived from an EMBL/GenBank/DDBJ whole genome shotgun (WGS) entry which is preliminary data.</text>
</comment>
<protein>
    <submittedName>
        <fullName evidence="1">Uncharacterized protein</fullName>
    </submittedName>
</protein>
<proteinExistence type="predicted"/>
<evidence type="ECO:0000313" key="2">
    <source>
        <dbReference type="Proteomes" id="UP001218188"/>
    </source>
</evidence>
<organism evidence="1 2">
    <name type="scientific">Mycena alexandri</name>
    <dbReference type="NCBI Taxonomy" id="1745969"/>
    <lineage>
        <taxon>Eukaryota</taxon>
        <taxon>Fungi</taxon>
        <taxon>Dikarya</taxon>
        <taxon>Basidiomycota</taxon>
        <taxon>Agaricomycotina</taxon>
        <taxon>Agaricomycetes</taxon>
        <taxon>Agaricomycetidae</taxon>
        <taxon>Agaricales</taxon>
        <taxon>Marasmiineae</taxon>
        <taxon>Mycenaceae</taxon>
        <taxon>Mycena</taxon>
    </lineage>
</organism>
<evidence type="ECO:0000313" key="1">
    <source>
        <dbReference type="EMBL" id="KAJ7026448.1"/>
    </source>
</evidence>
<gene>
    <name evidence="1" type="ORF">C8F04DRAFT_1296852</name>
</gene>
<dbReference type="EMBL" id="JARJCM010000138">
    <property type="protein sequence ID" value="KAJ7026448.1"/>
    <property type="molecule type" value="Genomic_DNA"/>
</dbReference>
<keyword evidence="2" id="KW-1185">Reference proteome</keyword>
<dbReference type="Proteomes" id="UP001218188">
    <property type="component" value="Unassembled WGS sequence"/>
</dbReference>
<dbReference type="AlphaFoldDB" id="A0AAD6SGD5"/>
<sequence length="237" mass="25463">MPVERPARPAAVILNRYPRWVSASKLNCLPAHVIEIPGLAFASGVARPLQRTMLAPPIASLSSRGTDLRQQNLTLQNATLPRYIPALPLPPVSSLLVSLQVHRNRPRPGLRYAIEAPAAALSQPVEVPGQGFACERRDELNVTSKEGEAGEAEEVDTSTSTRCPSIVTRIRLRPPASWVTRLPVLVVVTVSWWWGGGGFRGSRIRVHGGVVGGGGGAMLADDMGAAEALRVIWRAGR</sequence>
<reference evidence="1" key="1">
    <citation type="submission" date="2023-03" db="EMBL/GenBank/DDBJ databases">
        <title>Massive genome expansion in bonnet fungi (Mycena s.s.) driven by repeated elements and novel gene families across ecological guilds.</title>
        <authorList>
            <consortium name="Lawrence Berkeley National Laboratory"/>
            <person name="Harder C.B."/>
            <person name="Miyauchi S."/>
            <person name="Viragh M."/>
            <person name="Kuo A."/>
            <person name="Thoen E."/>
            <person name="Andreopoulos B."/>
            <person name="Lu D."/>
            <person name="Skrede I."/>
            <person name="Drula E."/>
            <person name="Henrissat B."/>
            <person name="Morin E."/>
            <person name="Kohler A."/>
            <person name="Barry K."/>
            <person name="LaButti K."/>
            <person name="Morin E."/>
            <person name="Salamov A."/>
            <person name="Lipzen A."/>
            <person name="Mereny Z."/>
            <person name="Hegedus B."/>
            <person name="Baldrian P."/>
            <person name="Stursova M."/>
            <person name="Weitz H."/>
            <person name="Taylor A."/>
            <person name="Grigoriev I.V."/>
            <person name="Nagy L.G."/>
            <person name="Martin F."/>
            <person name="Kauserud H."/>
        </authorList>
    </citation>
    <scope>NUCLEOTIDE SEQUENCE</scope>
    <source>
        <strain evidence="1">CBHHK200</strain>
    </source>
</reference>